<dbReference type="AlphaFoldDB" id="A0A2P2MC94"/>
<keyword evidence="1" id="KW-0812">Transmembrane</keyword>
<reference evidence="3" key="1">
    <citation type="submission" date="2018-02" db="EMBL/GenBank/DDBJ databases">
        <title>Rhizophora mucronata_Transcriptome.</title>
        <authorList>
            <person name="Meera S.P."/>
            <person name="Sreeshan A."/>
            <person name="Augustine A."/>
        </authorList>
    </citation>
    <scope>NUCLEOTIDE SEQUENCE</scope>
    <source>
        <tissue evidence="3">Leaf</tissue>
    </source>
</reference>
<feature type="signal peptide" evidence="2">
    <location>
        <begin position="1"/>
        <end position="19"/>
    </location>
</feature>
<feature type="transmembrane region" description="Helical" evidence="1">
    <location>
        <begin position="98"/>
        <end position="115"/>
    </location>
</feature>
<evidence type="ECO:0000256" key="2">
    <source>
        <dbReference type="SAM" id="SignalP"/>
    </source>
</evidence>
<proteinExistence type="predicted"/>
<keyword evidence="1" id="KW-1133">Transmembrane helix</keyword>
<keyword evidence="1" id="KW-0472">Membrane</keyword>
<dbReference type="EMBL" id="GGEC01047391">
    <property type="protein sequence ID" value="MBX27875.1"/>
    <property type="molecule type" value="Transcribed_RNA"/>
</dbReference>
<feature type="chain" id="PRO_5015141333" evidence="2">
    <location>
        <begin position="20"/>
        <end position="116"/>
    </location>
</feature>
<feature type="transmembrane region" description="Helical" evidence="1">
    <location>
        <begin position="29"/>
        <end position="49"/>
    </location>
</feature>
<keyword evidence="2" id="KW-0732">Signal</keyword>
<evidence type="ECO:0000256" key="1">
    <source>
        <dbReference type="SAM" id="Phobius"/>
    </source>
</evidence>
<sequence>MFFYVVLCLVFLFMNFCSGCRLYKGARLIKQLFCLNFFLATFLVGLSTARQAFRCLSTRGLGFSTISSTGMATTCFDLCPTQYEHRHSNSDTVSSRRSMIVIIVLYNIIIIVVYLC</sequence>
<organism evidence="3">
    <name type="scientific">Rhizophora mucronata</name>
    <name type="common">Asiatic mangrove</name>
    <dbReference type="NCBI Taxonomy" id="61149"/>
    <lineage>
        <taxon>Eukaryota</taxon>
        <taxon>Viridiplantae</taxon>
        <taxon>Streptophyta</taxon>
        <taxon>Embryophyta</taxon>
        <taxon>Tracheophyta</taxon>
        <taxon>Spermatophyta</taxon>
        <taxon>Magnoliopsida</taxon>
        <taxon>eudicotyledons</taxon>
        <taxon>Gunneridae</taxon>
        <taxon>Pentapetalae</taxon>
        <taxon>rosids</taxon>
        <taxon>fabids</taxon>
        <taxon>Malpighiales</taxon>
        <taxon>Rhizophoraceae</taxon>
        <taxon>Rhizophora</taxon>
    </lineage>
</organism>
<accession>A0A2P2MC94</accession>
<protein>
    <submittedName>
        <fullName evidence="3">Neurogenic protein mastermind isoform X1</fullName>
    </submittedName>
</protein>
<evidence type="ECO:0000313" key="3">
    <source>
        <dbReference type="EMBL" id="MBX27875.1"/>
    </source>
</evidence>
<name>A0A2P2MC94_RHIMU</name>